<dbReference type="AlphaFoldDB" id="A0A174KUR6"/>
<evidence type="ECO:0000313" key="2">
    <source>
        <dbReference type="Proteomes" id="UP000095709"/>
    </source>
</evidence>
<dbReference type="Proteomes" id="UP000095709">
    <property type="component" value="Unassembled WGS sequence"/>
</dbReference>
<dbReference type="RefSeq" id="WP_055266174.1">
    <property type="nucleotide sequence ID" value="NZ_CZAL01000006.1"/>
</dbReference>
<dbReference type="EMBL" id="CZAL01000006">
    <property type="protein sequence ID" value="CUP13807.1"/>
    <property type="molecule type" value="Genomic_DNA"/>
</dbReference>
<accession>A0A174KUR6</accession>
<name>A0A174KUR6_9FIRM</name>
<proteinExistence type="predicted"/>
<reference evidence="1 2" key="1">
    <citation type="submission" date="2015-09" db="EMBL/GenBank/DDBJ databases">
        <authorList>
            <consortium name="Pathogen Informatics"/>
        </authorList>
    </citation>
    <scope>NUCLEOTIDE SEQUENCE [LARGE SCALE GENOMIC DNA]</scope>
    <source>
        <strain evidence="1 2">2789STDY5834885</strain>
    </source>
</reference>
<protein>
    <submittedName>
        <fullName evidence="1">Uncharacterized protein</fullName>
    </submittedName>
</protein>
<sequence>MFEFMKIINETRYRSKAFEQLWKQFPELEEIDPNPFEGPWEIRCFQEATKPYVMVKHVIVNNTMVRIEWYEYYKNEWHYVGYWTREDCVQDYRRAEWEQNKNAFRDKQEFERWLSEPEHRHFKTSDEEAARVIRDKFLEDYGSLHLKK</sequence>
<evidence type="ECO:0000313" key="1">
    <source>
        <dbReference type="EMBL" id="CUP13807.1"/>
    </source>
</evidence>
<gene>
    <name evidence="1" type="ORF">ERS852498_01320</name>
</gene>
<organism evidence="1 2">
    <name type="scientific">Fusicatenibacter saccharivorans</name>
    <dbReference type="NCBI Taxonomy" id="1150298"/>
    <lineage>
        <taxon>Bacteria</taxon>
        <taxon>Bacillati</taxon>
        <taxon>Bacillota</taxon>
        <taxon>Clostridia</taxon>
        <taxon>Lachnospirales</taxon>
        <taxon>Lachnospiraceae</taxon>
        <taxon>Fusicatenibacter</taxon>
    </lineage>
</organism>